<evidence type="ECO:0000313" key="2">
    <source>
        <dbReference type="Proteomes" id="UP000805649"/>
    </source>
</evidence>
<keyword evidence="2" id="KW-1185">Reference proteome</keyword>
<gene>
    <name evidence="1" type="ORF">CTRU02_203762</name>
</gene>
<sequence>MPPKKNADNQPAGALNEAESRFVKSMFDHMVSRPDINWDEVGEDLGMTAKSAKERFRTLSKRHNWSGNGSIAGGGGNSPSGKAKGTLGPKNANKVAKKATPKKKGVARKKTKAEPAESDNDEDVSAKLESDSDGKGTDNDQSMDSVNEDEV</sequence>
<protein>
    <submittedName>
        <fullName evidence="1">Uncharacterized protein</fullName>
    </submittedName>
</protein>
<comment type="caution">
    <text evidence="1">The sequence shown here is derived from an EMBL/GenBank/DDBJ whole genome shotgun (WGS) entry which is preliminary data.</text>
</comment>
<name>A0ACC3ZA92_COLTU</name>
<organism evidence="1 2">
    <name type="scientific">Colletotrichum truncatum</name>
    <name type="common">Anthracnose fungus</name>
    <name type="synonym">Colletotrichum capsici</name>
    <dbReference type="NCBI Taxonomy" id="5467"/>
    <lineage>
        <taxon>Eukaryota</taxon>
        <taxon>Fungi</taxon>
        <taxon>Dikarya</taxon>
        <taxon>Ascomycota</taxon>
        <taxon>Pezizomycotina</taxon>
        <taxon>Sordariomycetes</taxon>
        <taxon>Hypocreomycetidae</taxon>
        <taxon>Glomerellales</taxon>
        <taxon>Glomerellaceae</taxon>
        <taxon>Colletotrichum</taxon>
        <taxon>Colletotrichum truncatum species complex</taxon>
    </lineage>
</organism>
<proteinExistence type="predicted"/>
<dbReference type="EMBL" id="VUJX02000002">
    <property type="protein sequence ID" value="KAL0940999.1"/>
    <property type="molecule type" value="Genomic_DNA"/>
</dbReference>
<dbReference type="Proteomes" id="UP000805649">
    <property type="component" value="Unassembled WGS sequence"/>
</dbReference>
<reference evidence="1 2" key="1">
    <citation type="journal article" date="2020" name="Phytopathology">
        <title>Genome Sequence Resources of Colletotrichum truncatum, C. plurivorum, C. musicola, and C. sojae: Four Species Pathogenic to Soybean (Glycine max).</title>
        <authorList>
            <person name="Rogerio F."/>
            <person name="Boufleur T.R."/>
            <person name="Ciampi-Guillardi M."/>
            <person name="Sukno S.A."/>
            <person name="Thon M.R."/>
            <person name="Massola Junior N.S."/>
            <person name="Baroncelli R."/>
        </authorList>
    </citation>
    <scope>NUCLEOTIDE SEQUENCE [LARGE SCALE GENOMIC DNA]</scope>
    <source>
        <strain evidence="1 2">CMES1059</strain>
    </source>
</reference>
<accession>A0ACC3ZA92</accession>
<evidence type="ECO:0000313" key="1">
    <source>
        <dbReference type="EMBL" id="KAL0940999.1"/>
    </source>
</evidence>